<comment type="caution">
    <text evidence="3">The sequence shown here is derived from an EMBL/GenBank/DDBJ whole genome shotgun (WGS) entry which is preliminary data.</text>
</comment>
<dbReference type="EMBL" id="BMNY01000001">
    <property type="protein sequence ID" value="GGM72525.1"/>
    <property type="molecule type" value="Genomic_DNA"/>
</dbReference>
<name>A0AA37BRM8_9ARCH</name>
<dbReference type="InterPro" id="IPR001173">
    <property type="entry name" value="Glyco_trans_2-like"/>
</dbReference>
<accession>A0AA37BRM8</accession>
<evidence type="ECO:0000313" key="4">
    <source>
        <dbReference type="Proteomes" id="UP000632195"/>
    </source>
</evidence>
<sequence>MYDVVVRTYNSSRTLERCLESVATYLRPHRVIVVDHRSTDGTVEIARSRGAEVISEEGGLCYASYIGSASADCPTVVYVDSDVEIVSPVFKRVVEGNGGSVVVGCSTSNAFLYGIPLCATAVPRQVAISSFLGTSCFGRETYYLMRAVRRERLRVIHVPGVYVHRAYHRSNRDWPVWQGAMAAMVSGGSLMQAASSVFTSFLMLAGSRSMKNGLYFPVFSARLLWGFANYRRYPAGPRPSEPPHQDSGMIPQGPDEGQP</sequence>
<gene>
    <name evidence="3" type="ORF">GCM10007108_08320</name>
</gene>
<feature type="region of interest" description="Disordered" evidence="1">
    <location>
        <begin position="236"/>
        <end position="259"/>
    </location>
</feature>
<dbReference type="InterPro" id="IPR029044">
    <property type="entry name" value="Nucleotide-diphossugar_trans"/>
</dbReference>
<dbReference type="Gene3D" id="3.90.550.10">
    <property type="entry name" value="Spore Coat Polysaccharide Biosynthesis Protein SpsA, Chain A"/>
    <property type="match status" value="1"/>
</dbReference>
<dbReference type="Proteomes" id="UP000632195">
    <property type="component" value="Unassembled WGS sequence"/>
</dbReference>
<reference evidence="3" key="2">
    <citation type="submission" date="2022-09" db="EMBL/GenBank/DDBJ databases">
        <authorList>
            <person name="Sun Q."/>
            <person name="Ohkuma M."/>
        </authorList>
    </citation>
    <scope>NUCLEOTIDE SEQUENCE</scope>
    <source>
        <strain evidence="3">JCM 13583</strain>
    </source>
</reference>
<organism evidence="3 4">
    <name type="scientific">Thermogymnomonas acidicola</name>
    <dbReference type="NCBI Taxonomy" id="399579"/>
    <lineage>
        <taxon>Archaea</taxon>
        <taxon>Methanobacteriati</taxon>
        <taxon>Thermoplasmatota</taxon>
        <taxon>Thermoplasmata</taxon>
        <taxon>Thermoplasmatales</taxon>
        <taxon>Thermogymnomonas</taxon>
    </lineage>
</organism>
<evidence type="ECO:0000256" key="1">
    <source>
        <dbReference type="SAM" id="MobiDB-lite"/>
    </source>
</evidence>
<evidence type="ECO:0000313" key="3">
    <source>
        <dbReference type="EMBL" id="GGM72525.1"/>
    </source>
</evidence>
<feature type="domain" description="Glycosyltransferase 2-like" evidence="2">
    <location>
        <begin position="4"/>
        <end position="94"/>
    </location>
</feature>
<dbReference type="Pfam" id="PF00535">
    <property type="entry name" value="Glycos_transf_2"/>
    <property type="match status" value="1"/>
</dbReference>
<evidence type="ECO:0000259" key="2">
    <source>
        <dbReference type="Pfam" id="PF00535"/>
    </source>
</evidence>
<protein>
    <recommendedName>
        <fullName evidence="2">Glycosyltransferase 2-like domain-containing protein</fullName>
    </recommendedName>
</protein>
<reference evidence="3" key="1">
    <citation type="journal article" date="2014" name="Int. J. Syst. Evol. Microbiol.">
        <title>Complete genome sequence of Corynebacterium casei LMG S-19264T (=DSM 44701T), isolated from a smear-ripened cheese.</title>
        <authorList>
            <consortium name="US DOE Joint Genome Institute (JGI-PGF)"/>
            <person name="Walter F."/>
            <person name="Albersmeier A."/>
            <person name="Kalinowski J."/>
            <person name="Ruckert C."/>
        </authorList>
    </citation>
    <scope>NUCLEOTIDE SEQUENCE</scope>
    <source>
        <strain evidence="3">JCM 13583</strain>
    </source>
</reference>
<dbReference type="PANTHER" id="PTHR43646:SF6">
    <property type="entry name" value="PRE-MYCOFACTOCIN GLYCOSYLTRANSFERASE"/>
    <property type="match status" value="1"/>
</dbReference>
<dbReference type="RefSeq" id="WP_188680566.1">
    <property type="nucleotide sequence ID" value="NZ_BMNY01000001.1"/>
</dbReference>
<keyword evidence="4" id="KW-1185">Reference proteome</keyword>
<proteinExistence type="predicted"/>
<dbReference type="AlphaFoldDB" id="A0AA37BRM8"/>
<dbReference type="PANTHER" id="PTHR43646">
    <property type="entry name" value="GLYCOSYLTRANSFERASE"/>
    <property type="match status" value="1"/>
</dbReference>
<dbReference type="SUPFAM" id="SSF53448">
    <property type="entry name" value="Nucleotide-diphospho-sugar transferases"/>
    <property type="match status" value="1"/>
</dbReference>